<comment type="caution">
    <text evidence="2">The sequence shown here is derived from an EMBL/GenBank/DDBJ whole genome shotgun (WGS) entry which is preliminary data.</text>
</comment>
<dbReference type="AlphaFoldDB" id="A0A8J2W5N2"/>
<dbReference type="Proteomes" id="UP000789524">
    <property type="component" value="Unassembled WGS sequence"/>
</dbReference>
<feature type="compositionally biased region" description="Basic and acidic residues" evidence="1">
    <location>
        <begin position="1"/>
        <end position="27"/>
    </location>
</feature>
<organism evidence="2 3">
    <name type="scientific">Danaus chrysippus</name>
    <name type="common">African queen</name>
    <dbReference type="NCBI Taxonomy" id="151541"/>
    <lineage>
        <taxon>Eukaryota</taxon>
        <taxon>Metazoa</taxon>
        <taxon>Ecdysozoa</taxon>
        <taxon>Arthropoda</taxon>
        <taxon>Hexapoda</taxon>
        <taxon>Insecta</taxon>
        <taxon>Pterygota</taxon>
        <taxon>Neoptera</taxon>
        <taxon>Endopterygota</taxon>
        <taxon>Lepidoptera</taxon>
        <taxon>Glossata</taxon>
        <taxon>Ditrysia</taxon>
        <taxon>Papilionoidea</taxon>
        <taxon>Nymphalidae</taxon>
        <taxon>Danainae</taxon>
        <taxon>Danaini</taxon>
        <taxon>Danaina</taxon>
        <taxon>Danaus</taxon>
        <taxon>Anosia</taxon>
    </lineage>
</organism>
<feature type="region of interest" description="Disordered" evidence="1">
    <location>
        <begin position="1"/>
        <end position="33"/>
    </location>
</feature>
<evidence type="ECO:0000256" key="1">
    <source>
        <dbReference type="SAM" id="MobiDB-lite"/>
    </source>
</evidence>
<evidence type="ECO:0000313" key="3">
    <source>
        <dbReference type="Proteomes" id="UP000789524"/>
    </source>
</evidence>
<dbReference type="EMBL" id="CAKASE010000079">
    <property type="protein sequence ID" value="CAG9580226.1"/>
    <property type="molecule type" value="Genomic_DNA"/>
</dbReference>
<keyword evidence="3" id="KW-1185">Reference proteome</keyword>
<name>A0A8J2W5N2_9NEOP</name>
<gene>
    <name evidence="2" type="ORF">DCHRY22_LOCUS13580</name>
</gene>
<evidence type="ECO:0000313" key="2">
    <source>
        <dbReference type="EMBL" id="CAG9580226.1"/>
    </source>
</evidence>
<protein>
    <submittedName>
        <fullName evidence="2">(African queen) hypothetical protein</fullName>
    </submittedName>
</protein>
<accession>A0A8J2W5N2</accession>
<sequence>MDEDGARGAREGRGERGRRGRGGEAEGRGGGGHAAVAALSPVCVCRASVVFIDVAAASVPRRSARLVGSRVCQSPVASRRPPVVTVVHGRQCAGGRGLRRSCTAARSCRECK</sequence>
<reference evidence="2" key="1">
    <citation type="submission" date="2021-09" db="EMBL/GenBank/DDBJ databases">
        <authorList>
            <person name="Martin H S."/>
        </authorList>
    </citation>
    <scope>NUCLEOTIDE SEQUENCE</scope>
</reference>
<proteinExistence type="predicted"/>